<dbReference type="KEGG" id="cdiv:CPM_0556"/>
<protein>
    <recommendedName>
        <fullName evidence="5">Nucleotidyltransferase</fullName>
    </recommendedName>
</protein>
<reference evidence="2" key="2">
    <citation type="submission" date="2016-06" db="EMBL/GenBank/DDBJ databases">
        <authorList>
            <person name="Olsen C.W."/>
            <person name="Carey S."/>
            <person name="Hinshaw L."/>
            <person name="Karasin A.I."/>
        </authorList>
    </citation>
    <scope>NUCLEOTIDE SEQUENCE [LARGE SCALE GENOMIC DNA]</scope>
    <source>
        <strain evidence="2">PM4</strain>
    </source>
</reference>
<proteinExistence type="predicted"/>
<reference evidence="1 4" key="1">
    <citation type="submission" date="2016-04" db="EMBL/GenBank/DDBJ databases">
        <authorList>
            <person name="Evans L.H."/>
            <person name="Alamgir A."/>
            <person name="Owens N."/>
            <person name="Weber N.D."/>
            <person name="Virtaneva K."/>
            <person name="Barbian K."/>
            <person name="Babar A."/>
            <person name="Rosenke K."/>
        </authorList>
    </citation>
    <scope>NUCLEOTIDE SEQUENCE [LARGE SCALE GENOMIC DNA]</scope>
    <source>
        <strain evidence="1">S5</strain>
        <strain evidence="4">S5(T) (JCM 30642 \VKM B-2941)</strain>
    </source>
</reference>
<gene>
    <name evidence="2" type="ORF">CPM_0556</name>
    <name evidence="1" type="ORF">CSP5_0582</name>
</gene>
<evidence type="ECO:0000313" key="4">
    <source>
        <dbReference type="Proteomes" id="UP000195607"/>
    </source>
</evidence>
<organism evidence="1 4">
    <name type="scientific">Cuniculiplasma divulgatum</name>
    <dbReference type="NCBI Taxonomy" id="1673428"/>
    <lineage>
        <taxon>Archaea</taxon>
        <taxon>Methanobacteriati</taxon>
        <taxon>Thermoplasmatota</taxon>
        <taxon>Thermoplasmata</taxon>
        <taxon>Thermoplasmatales</taxon>
        <taxon>Cuniculiplasmataceae</taxon>
        <taxon>Cuniculiplasma</taxon>
    </lineage>
</organism>
<keyword evidence="3" id="KW-1185">Reference proteome</keyword>
<evidence type="ECO:0008006" key="5">
    <source>
        <dbReference type="Google" id="ProtNLM"/>
    </source>
</evidence>
<dbReference type="AlphaFoldDB" id="A0A1N5TJA3"/>
<sequence length="62" mass="7025">MHVGSTDIDLIVDPDIVDNNEYQTIVELIEQSGRNQLSGNSSFLQERLEGKTSSTEIQLWIF</sequence>
<reference evidence="3" key="3">
    <citation type="submission" date="2016-06" db="EMBL/GenBank/DDBJ databases">
        <authorList>
            <person name="Toshchakov V.S."/>
        </authorList>
    </citation>
    <scope>NUCLEOTIDE SEQUENCE [LARGE SCALE GENOMIC DNA]</scope>
    <source>
        <strain>PM4 (JCM 30641</strain>
        <strain evidence="3">\VKM B-2940)</strain>
    </source>
</reference>
<dbReference type="Proteomes" id="UP000187822">
    <property type="component" value="Chromosome I"/>
</dbReference>
<evidence type="ECO:0000313" key="1">
    <source>
        <dbReference type="EMBL" id="SIM48085.1"/>
    </source>
</evidence>
<name>A0A1N5TJA3_9ARCH</name>
<dbReference type="Proteomes" id="UP000195607">
    <property type="component" value="Chromosome I"/>
</dbReference>
<accession>A0A1N5TJA3</accession>
<evidence type="ECO:0000313" key="2">
    <source>
        <dbReference type="EMBL" id="SJK84432.1"/>
    </source>
</evidence>
<evidence type="ECO:0000313" key="3">
    <source>
        <dbReference type="Proteomes" id="UP000187822"/>
    </source>
</evidence>
<dbReference type="EMBL" id="LT719092">
    <property type="protein sequence ID" value="SJK84432.1"/>
    <property type="molecule type" value="Genomic_DNA"/>
</dbReference>
<dbReference type="EMBL" id="LT671858">
    <property type="protein sequence ID" value="SIM48085.1"/>
    <property type="molecule type" value="Genomic_DNA"/>
</dbReference>